<comment type="caution">
    <text evidence="1">The sequence shown here is derived from an EMBL/GenBank/DDBJ whole genome shotgun (WGS) entry which is preliminary data.</text>
</comment>
<proteinExistence type="predicted"/>
<name>A0AAD7B4U0_9AGAR</name>
<evidence type="ECO:0000313" key="1">
    <source>
        <dbReference type="EMBL" id="KAJ7610825.1"/>
    </source>
</evidence>
<sequence>MTGTLSTDTLAQYVGPCIDFWRLVLEHDEYWLHTIHLSRIFCEMSPLVITTQSAPLAALKARHLVEVWSYFGNDGHAVFMDGVLVGEICIVRFGPNEEHIAIWIVKLHFGSFKYDPVLAGPRWTVMCHARATEETVQRVVSTALRNSPPDLQDPATREAWLNTCFEEARRLLAKEGVLDNLKKAKEVVWDMEQAYGFLRSIISAKTMHDRWLESEDRGGVDRPRGELTAPKGRRVQMRKIARITARTREGCGSTIFHTNVSDPQIFPGLLLPHRGAPAVCA</sequence>
<accession>A0AAD7B4U0</accession>
<gene>
    <name evidence="1" type="ORF">FB45DRAFT_325579</name>
</gene>
<dbReference type="EMBL" id="JARKIF010000034">
    <property type="protein sequence ID" value="KAJ7610825.1"/>
    <property type="molecule type" value="Genomic_DNA"/>
</dbReference>
<reference evidence="1" key="1">
    <citation type="submission" date="2023-03" db="EMBL/GenBank/DDBJ databases">
        <title>Massive genome expansion in bonnet fungi (Mycena s.s.) driven by repeated elements and novel gene families across ecological guilds.</title>
        <authorList>
            <consortium name="Lawrence Berkeley National Laboratory"/>
            <person name="Harder C.B."/>
            <person name="Miyauchi S."/>
            <person name="Viragh M."/>
            <person name="Kuo A."/>
            <person name="Thoen E."/>
            <person name="Andreopoulos B."/>
            <person name="Lu D."/>
            <person name="Skrede I."/>
            <person name="Drula E."/>
            <person name="Henrissat B."/>
            <person name="Morin E."/>
            <person name="Kohler A."/>
            <person name="Barry K."/>
            <person name="LaButti K."/>
            <person name="Morin E."/>
            <person name="Salamov A."/>
            <person name="Lipzen A."/>
            <person name="Mereny Z."/>
            <person name="Hegedus B."/>
            <person name="Baldrian P."/>
            <person name="Stursova M."/>
            <person name="Weitz H."/>
            <person name="Taylor A."/>
            <person name="Grigoriev I.V."/>
            <person name="Nagy L.G."/>
            <person name="Martin F."/>
            <person name="Kauserud H."/>
        </authorList>
    </citation>
    <scope>NUCLEOTIDE SEQUENCE</scope>
    <source>
        <strain evidence="1">9284</strain>
    </source>
</reference>
<organism evidence="1 2">
    <name type="scientific">Roridomyces roridus</name>
    <dbReference type="NCBI Taxonomy" id="1738132"/>
    <lineage>
        <taxon>Eukaryota</taxon>
        <taxon>Fungi</taxon>
        <taxon>Dikarya</taxon>
        <taxon>Basidiomycota</taxon>
        <taxon>Agaricomycotina</taxon>
        <taxon>Agaricomycetes</taxon>
        <taxon>Agaricomycetidae</taxon>
        <taxon>Agaricales</taxon>
        <taxon>Marasmiineae</taxon>
        <taxon>Mycenaceae</taxon>
        <taxon>Roridomyces</taxon>
    </lineage>
</organism>
<keyword evidence="2" id="KW-1185">Reference proteome</keyword>
<protein>
    <submittedName>
        <fullName evidence="1">Uncharacterized protein</fullName>
    </submittedName>
</protein>
<dbReference type="Proteomes" id="UP001221142">
    <property type="component" value="Unassembled WGS sequence"/>
</dbReference>
<evidence type="ECO:0000313" key="2">
    <source>
        <dbReference type="Proteomes" id="UP001221142"/>
    </source>
</evidence>
<dbReference type="AlphaFoldDB" id="A0AAD7B4U0"/>